<dbReference type="EMBL" id="OK040792">
    <property type="protein sequence ID" value="UDL16204.1"/>
    <property type="molecule type" value="Genomic_DNA"/>
</dbReference>
<gene>
    <name evidence="1" type="primary">8</name>
    <name evidence="1" type="ORF">SEA_KOZIE_8</name>
</gene>
<evidence type="ECO:0000313" key="1">
    <source>
        <dbReference type="EMBL" id="UDL16204.1"/>
    </source>
</evidence>
<dbReference type="KEGG" id="vg:80004391"/>
<protein>
    <submittedName>
        <fullName evidence="1">Uncharacterized protein</fullName>
    </submittedName>
</protein>
<keyword evidence="2" id="KW-1185">Reference proteome</keyword>
<proteinExistence type="predicted"/>
<dbReference type="Proteomes" id="UP000827716">
    <property type="component" value="Segment"/>
</dbReference>
<organism evidence="1 2">
    <name type="scientific">Microbacterium phage Kozie</name>
    <dbReference type="NCBI Taxonomy" id="2885981"/>
    <lineage>
        <taxon>Viruses</taxon>
        <taxon>Duplodnaviria</taxon>
        <taxon>Heunggongvirae</taxon>
        <taxon>Uroviricota</taxon>
        <taxon>Caudoviricetes</taxon>
        <taxon>Kutznervirinae</taxon>
        <taxon>Kozievirus</taxon>
        <taxon>Kozievirus kozie</taxon>
    </lineage>
</organism>
<dbReference type="GeneID" id="80004391"/>
<dbReference type="RefSeq" id="YP_010750736.1">
    <property type="nucleotide sequence ID" value="NC_073362.1"/>
</dbReference>
<accession>A0AAE9C3R6</accession>
<reference evidence="1" key="1">
    <citation type="submission" date="2021-09" db="EMBL/GenBank/DDBJ databases">
        <authorList>
            <person name="Colton S."/>
            <person name="McKinney A."/>
            <person name="Ashley L."/>
            <person name="Annie C."/>
            <person name="Elissa F."/>
            <person name="Lindsey D."/>
            <person name="Brady H."/>
            <person name="Batt M.A."/>
            <person name="Denae B."/>
            <person name="Molloy S.D."/>
            <person name="Garlena R.A."/>
            <person name="Russell D.A."/>
            <person name="Jacobs-Sera D."/>
            <person name="Hatfull G.F."/>
        </authorList>
    </citation>
    <scope>NUCLEOTIDE SEQUENCE</scope>
</reference>
<sequence>MTGCGFTWRSQTGVHPCGFPAGHTVPHREAYHSPSFVAVGAEASVRAMGWETWSERRDPWLTEPARATPRADDPWQPPIARIAEWIADRIGARR</sequence>
<evidence type="ECO:0000313" key="2">
    <source>
        <dbReference type="Proteomes" id="UP000827716"/>
    </source>
</evidence>
<name>A0AAE9C3R6_9CAUD</name>